<gene>
    <name evidence="8" type="primary">atpC</name>
    <name evidence="13" type="ORF">G5B42_08890</name>
</gene>
<evidence type="ECO:0000256" key="9">
    <source>
        <dbReference type="RuleBase" id="RU003656"/>
    </source>
</evidence>
<evidence type="ECO:0000259" key="12">
    <source>
        <dbReference type="Pfam" id="PF02823"/>
    </source>
</evidence>
<dbReference type="HAMAP" id="MF_00530">
    <property type="entry name" value="ATP_synth_epsil_bac"/>
    <property type="match status" value="1"/>
</dbReference>
<dbReference type="SUPFAM" id="SSF46604">
    <property type="entry name" value="Epsilon subunit of F1F0-ATP synthase C-terminal domain"/>
    <property type="match status" value="1"/>
</dbReference>
<evidence type="ECO:0000256" key="2">
    <source>
        <dbReference type="ARBA" id="ARBA00005712"/>
    </source>
</evidence>
<evidence type="ECO:0000256" key="5">
    <source>
        <dbReference type="ARBA" id="ARBA00023136"/>
    </source>
</evidence>
<evidence type="ECO:0000313" key="13">
    <source>
        <dbReference type="EMBL" id="MBA2133651.1"/>
    </source>
</evidence>
<dbReference type="Pfam" id="PF02823">
    <property type="entry name" value="ATP-synt_DE_N"/>
    <property type="match status" value="1"/>
</dbReference>
<dbReference type="InterPro" id="IPR020546">
    <property type="entry name" value="ATP_synth_F1_dsu/esu_N"/>
</dbReference>
<reference evidence="13" key="1">
    <citation type="submission" date="2020-06" db="EMBL/GenBank/DDBJ databases">
        <title>Novel chitinolytic bacterium.</title>
        <authorList>
            <person name="Ungkulpasvich U."/>
            <person name="Kosugi A."/>
            <person name="Uke A."/>
        </authorList>
    </citation>
    <scope>NUCLEOTIDE SEQUENCE</scope>
    <source>
        <strain evidence="13">UUS1-1</strain>
    </source>
</reference>
<dbReference type="Gene3D" id="2.60.15.10">
    <property type="entry name" value="F0F1 ATP synthase delta/epsilon subunit, N-terminal"/>
    <property type="match status" value="1"/>
</dbReference>
<feature type="region of interest" description="Disordered" evidence="10">
    <location>
        <begin position="135"/>
        <end position="159"/>
    </location>
</feature>
<protein>
    <recommendedName>
        <fullName evidence="8">ATP synthase epsilon chain</fullName>
    </recommendedName>
    <alternativeName>
        <fullName evidence="8">ATP synthase F1 sector epsilon subunit</fullName>
    </alternativeName>
    <alternativeName>
        <fullName evidence="8">F-ATPase epsilon subunit</fullName>
    </alternativeName>
</protein>
<dbReference type="Gene3D" id="1.20.5.440">
    <property type="entry name" value="ATP synthase delta/epsilon subunit, C-terminal domain"/>
    <property type="match status" value="1"/>
</dbReference>
<keyword evidence="7 8" id="KW-0066">ATP synthesis</keyword>
<dbReference type="GO" id="GO:0046933">
    <property type="term" value="F:proton-transporting ATP synthase activity, rotational mechanism"/>
    <property type="evidence" value="ECO:0007669"/>
    <property type="project" value="UniProtKB-UniRule"/>
</dbReference>
<dbReference type="CDD" id="cd12152">
    <property type="entry name" value="F1-ATPase_delta"/>
    <property type="match status" value="1"/>
</dbReference>
<dbReference type="InterPro" id="IPR036794">
    <property type="entry name" value="ATP_F1_dsu/esu_C_sf"/>
</dbReference>
<dbReference type="RefSeq" id="WP_181340121.1">
    <property type="nucleotide sequence ID" value="NZ_JAAKDE010000017.1"/>
</dbReference>
<evidence type="ECO:0000256" key="1">
    <source>
        <dbReference type="ARBA" id="ARBA00004202"/>
    </source>
</evidence>
<dbReference type="GO" id="GO:0005886">
    <property type="term" value="C:plasma membrane"/>
    <property type="evidence" value="ECO:0007669"/>
    <property type="project" value="UniProtKB-SubCell"/>
</dbReference>
<evidence type="ECO:0000256" key="8">
    <source>
        <dbReference type="HAMAP-Rule" id="MF_00530"/>
    </source>
</evidence>
<dbReference type="GO" id="GO:0005524">
    <property type="term" value="F:ATP binding"/>
    <property type="evidence" value="ECO:0007669"/>
    <property type="project" value="UniProtKB-UniRule"/>
</dbReference>
<evidence type="ECO:0000256" key="4">
    <source>
        <dbReference type="ARBA" id="ARBA00023065"/>
    </source>
</evidence>
<keyword evidence="5 8" id="KW-0472">Membrane</keyword>
<evidence type="ECO:0000313" key="14">
    <source>
        <dbReference type="Proteomes" id="UP000657177"/>
    </source>
</evidence>
<dbReference type="Pfam" id="PF00401">
    <property type="entry name" value="ATP-synt_DE"/>
    <property type="match status" value="1"/>
</dbReference>
<feature type="domain" description="ATP synthase epsilon subunit C-terminal" evidence="11">
    <location>
        <begin position="88"/>
        <end position="133"/>
    </location>
</feature>
<comment type="similarity">
    <text evidence="2 8 9">Belongs to the ATPase epsilon chain family.</text>
</comment>
<keyword evidence="6 8" id="KW-0139">CF(1)</keyword>
<dbReference type="NCBIfam" id="NF009980">
    <property type="entry name" value="PRK13446.1"/>
    <property type="match status" value="1"/>
</dbReference>
<comment type="caution">
    <text evidence="13">The sequence shown here is derived from an EMBL/GenBank/DDBJ whole genome shotgun (WGS) entry which is preliminary data.</text>
</comment>
<organism evidence="13 14">
    <name type="scientific">Capillibacterium thermochitinicola</name>
    <dbReference type="NCBI Taxonomy" id="2699427"/>
    <lineage>
        <taxon>Bacteria</taxon>
        <taxon>Bacillati</taxon>
        <taxon>Bacillota</taxon>
        <taxon>Capillibacterium</taxon>
    </lineage>
</organism>
<feature type="domain" description="ATP synthase F1 complex delta/epsilon subunit N-terminal" evidence="12">
    <location>
        <begin position="6"/>
        <end position="84"/>
    </location>
</feature>
<comment type="subcellular location">
    <subcellularLocation>
        <location evidence="1 8">Cell membrane</location>
        <topology evidence="1 8">Peripheral membrane protein</topology>
    </subcellularLocation>
</comment>
<dbReference type="InterPro" id="IPR020547">
    <property type="entry name" value="ATP_synth_F1_esu_C"/>
</dbReference>
<sequence>MERRTFHLEVVTPQKIEYSADVTMIVAPAYDGYLGILPSHLPMVTKLTTGVLRIFNGEKEVKMAVSDGYMEVTPEKVIILAETAELPEEIDIPRALAAKRRAEEQLAALAAWDERAIRAQASLQRALTRLKVAAQLQPGAERGHNPSSQGKITGQDARK</sequence>
<keyword evidence="4 8" id="KW-0406">Ion transport</keyword>
<dbReference type="AlphaFoldDB" id="A0A8J6LJB2"/>
<dbReference type="InterPro" id="IPR001469">
    <property type="entry name" value="ATP_synth_F1_dsu/esu"/>
</dbReference>
<comment type="function">
    <text evidence="8">Produces ATP from ADP in the presence of a proton gradient across the membrane.</text>
</comment>
<name>A0A8J6LJB2_9FIRM</name>
<keyword evidence="8" id="KW-1003">Cell membrane</keyword>
<keyword evidence="8" id="KW-0375">Hydrogen ion transport</keyword>
<comment type="subunit">
    <text evidence="8 9">F-type ATPases have 2 components, CF(1) - the catalytic core - and CF(0) - the membrane proton channel. CF(1) has five subunits: alpha(3), beta(3), gamma(1), delta(1), epsilon(1). CF(0) has three main subunits: a, b and c.</text>
</comment>
<keyword evidence="3 8" id="KW-0813">Transport</keyword>
<dbReference type="Proteomes" id="UP000657177">
    <property type="component" value="Unassembled WGS sequence"/>
</dbReference>
<dbReference type="PANTHER" id="PTHR13822:SF10">
    <property type="entry name" value="ATP SYNTHASE EPSILON CHAIN, CHLOROPLASTIC"/>
    <property type="match status" value="1"/>
</dbReference>
<dbReference type="NCBIfam" id="TIGR01216">
    <property type="entry name" value="ATP_synt_epsi"/>
    <property type="match status" value="1"/>
</dbReference>
<dbReference type="EMBL" id="JAAKDE010000017">
    <property type="protein sequence ID" value="MBA2133651.1"/>
    <property type="molecule type" value="Genomic_DNA"/>
</dbReference>
<dbReference type="GO" id="GO:0045259">
    <property type="term" value="C:proton-transporting ATP synthase complex"/>
    <property type="evidence" value="ECO:0007669"/>
    <property type="project" value="UniProtKB-KW"/>
</dbReference>
<dbReference type="InterPro" id="IPR036771">
    <property type="entry name" value="ATPsynth_dsu/esu_N"/>
</dbReference>
<keyword evidence="14" id="KW-1185">Reference proteome</keyword>
<proteinExistence type="inferred from homology"/>
<dbReference type="PANTHER" id="PTHR13822">
    <property type="entry name" value="ATP SYNTHASE DELTA/EPSILON CHAIN"/>
    <property type="match status" value="1"/>
</dbReference>
<evidence type="ECO:0000256" key="7">
    <source>
        <dbReference type="ARBA" id="ARBA00023310"/>
    </source>
</evidence>
<evidence type="ECO:0000256" key="6">
    <source>
        <dbReference type="ARBA" id="ARBA00023196"/>
    </source>
</evidence>
<evidence type="ECO:0000256" key="3">
    <source>
        <dbReference type="ARBA" id="ARBA00022448"/>
    </source>
</evidence>
<evidence type="ECO:0000259" key="11">
    <source>
        <dbReference type="Pfam" id="PF00401"/>
    </source>
</evidence>
<dbReference type="SUPFAM" id="SSF51344">
    <property type="entry name" value="Epsilon subunit of F1F0-ATP synthase N-terminal domain"/>
    <property type="match status" value="1"/>
</dbReference>
<accession>A0A8J6LJB2</accession>
<evidence type="ECO:0000256" key="10">
    <source>
        <dbReference type="SAM" id="MobiDB-lite"/>
    </source>
</evidence>